<evidence type="ECO:0000256" key="1">
    <source>
        <dbReference type="SAM" id="Phobius"/>
    </source>
</evidence>
<dbReference type="Pfam" id="PF16149">
    <property type="entry name" value="DUF4857"/>
    <property type="match status" value="1"/>
</dbReference>
<feature type="transmembrane region" description="Helical" evidence="1">
    <location>
        <begin position="191"/>
        <end position="207"/>
    </location>
</feature>
<comment type="caution">
    <text evidence="2">The sequence shown here is derived from an EMBL/GenBank/DDBJ whole genome shotgun (WGS) entry which is preliminary data.</text>
</comment>
<keyword evidence="1" id="KW-0812">Transmembrane</keyword>
<keyword evidence="3" id="KW-1185">Reference proteome</keyword>
<organism evidence="2 3">
    <name type="scientific">Campylobacter californiensis</name>
    <dbReference type="NCBI Taxonomy" id="1032243"/>
    <lineage>
        <taxon>Bacteria</taxon>
        <taxon>Pseudomonadati</taxon>
        <taxon>Campylobacterota</taxon>
        <taxon>Epsilonproteobacteria</taxon>
        <taxon>Campylobacterales</taxon>
        <taxon>Campylobacteraceae</taxon>
        <taxon>Campylobacter</taxon>
    </lineage>
</organism>
<dbReference type="AlphaFoldDB" id="A0AAW3ZXA0"/>
<dbReference type="InterPro" id="IPR032333">
    <property type="entry name" value="DUF4857"/>
</dbReference>
<dbReference type="EMBL" id="LIWG01000010">
    <property type="protein sequence ID" value="MBE3608623.1"/>
    <property type="molecule type" value="Genomic_DNA"/>
</dbReference>
<accession>A0AAW3ZXA0</accession>
<feature type="transmembrane region" description="Helical" evidence="1">
    <location>
        <begin position="167"/>
        <end position="185"/>
    </location>
</feature>
<protein>
    <submittedName>
        <fullName evidence="2">DUF4857 domain-containing protein</fullName>
    </submittedName>
</protein>
<feature type="transmembrane region" description="Helical" evidence="1">
    <location>
        <begin position="141"/>
        <end position="160"/>
    </location>
</feature>
<evidence type="ECO:0000313" key="2">
    <source>
        <dbReference type="EMBL" id="MBE3608623.1"/>
    </source>
</evidence>
<dbReference type="Proteomes" id="UP000650616">
    <property type="component" value="Unassembled WGS sequence"/>
</dbReference>
<gene>
    <name evidence="2" type="ORF">CCAL9337_07820</name>
</gene>
<keyword evidence="1" id="KW-0472">Membrane</keyword>
<reference evidence="2 3" key="1">
    <citation type="submission" date="2015-08" db="EMBL/GenBank/DDBJ databases">
        <title>Comparative genomics of the Campylobacter concisus group.</title>
        <authorList>
            <person name="Yee E."/>
            <person name="Chapman M.H."/>
            <person name="Huynh S."/>
            <person name="Bono J.L."/>
            <person name="On S.L."/>
            <person name="St Leger J."/>
            <person name="Foster G."/>
            <person name="Parker C.T."/>
            <person name="Miller W.G."/>
        </authorList>
    </citation>
    <scope>NUCLEOTIDE SEQUENCE [LARGE SCALE GENOMIC DNA]</scope>
    <source>
        <strain evidence="2 3">RM9337</strain>
    </source>
</reference>
<name>A0AAW3ZXA0_9BACT</name>
<feature type="transmembrane region" description="Helical" evidence="1">
    <location>
        <begin position="219"/>
        <end position="238"/>
    </location>
</feature>
<feature type="transmembrane region" description="Helical" evidence="1">
    <location>
        <begin position="12"/>
        <end position="32"/>
    </location>
</feature>
<feature type="transmembrane region" description="Helical" evidence="1">
    <location>
        <begin position="100"/>
        <end position="121"/>
    </location>
</feature>
<evidence type="ECO:0000313" key="3">
    <source>
        <dbReference type="Proteomes" id="UP000650616"/>
    </source>
</evidence>
<sequence>MRAIFLKEFSRLWVFLSALFAVLVLFFSWFSFDFFFKFNAIHPEAVIWYQYVFFENEPERLTLFVVVSAFVSVALAQFLPQRNRIKCLLHLPISSFKILLWHYLFALLYFVLVWLVFGLWLLVLSVKFYPDIISIYVLINWSYYCFCSVIIYLFASAILLDMFVRRAAIFGVVAALVCVILIFYINSFFLLVALAFSGIIFGFNALLSHKQISLKLVPFFLACATVSLVLSIGGYEIFKDKFADKSERYYIFYSPSLKEFIYQENLGGHYFAYKSVSGKVFQNELDYKNELAFNYFMDLKQQGKLPVTIDGKTYSENEIRASRMSMTLSQNEANPPKIPLYPLFNPNPKISNIPSAEDMLYFGKNALTLYHHDGEKDEELTHVFNQKAKELDVKFPIQGVFGRFTNLKIFDEGLFFKDAKGDFYNIKMYNNKLSFKAVSSLKNYEYLHIVENDNTDFLGLAFKDGKIYFFDKNYVTLDTSVDGFELGKMRLRVGFDPKFIQIRLDDGDSYKAFVFDKFNLEKLGEAQLKR</sequence>
<feature type="transmembrane region" description="Helical" evidence="1">
    <location>
        <begin position="61"/>
        <end position="79"/>
    </location>
</feature>
<dbReference type="RefSeq" id="WP_170016879.1">
    <property type="nucleotide sequence ID" value="NZ_CP012545.1"/>
</dbReference>
<keyword evidence="1" id="KW-1133">Transmembrane helix</keyword>
<proteinExistence type="predicted"/>